<sequence length="648" mass="74454">MTTPNNRVVLKLDGDLAHHGFKVFLEIGVNDQLPRVEKMGYLPANPTLAQQLQQHWQHQYRSIGAPYIRSLPSPEPLPTPELGPLGSYRIKPKNCFASHHEGRFVACQQSARQVAHLFRRWLQSPEFYSLDLCLREELSKTESIELLIRCDRPEIKKLPWHLWSFSQNYQKTEVSFGSLVASPPYFPQPSPDAIVKILAILGHAQGINTQCDRQFLESLPQTQIEFLVEPSRHEINHKLWQDSWHIIFFAGHSETQDDTGKIYINPQEALEISDLSYGFQEAVKRGLTLAIFNSCDGLGLVQKIEDWQIPIAIIMRELVPDQVAQTFLKSFLAQFSLGNSFRESVRRAREQLQGLEGQFPCASWLPMIYQNCPNLSLTWQTFTQTQPDLPPPQTSSPKSLTTNRLLPSLNSLTRWTKTGFSQYRVRLSLILFSLIVGQIWLRPSLANYFHQKGQAEIETPSDVERPWVEAKRWFSLALRVSPNHSGAHVDLGNLYQDLGETQQAEYHYRRSLLLYNAVGCNNLSRLYIVQGKFEDASQLLLQCQRLLEEDHPWTEYAILKNRGWAALEQESFSLSWSYLQGAIALKPEEGAAHCLMAKLMIQSPDLETSELAHHGWTCVNNIRYNLPEEIRWKTRVHQQLRERGLEGE</sequence>
<dbReference type="Gene3D" id="1.25.40.10">
    <property type="entry name" value="Tetratricopeptide repeat domain"/>
    <property type="match status" value="1"/>
</dbReference>
<dbReference type="Proteomes" id="UP001056708">
    <property type="component" value="Chromosome"/>
</dbReference>
<feature type="domain" description="CHAT" evidence="1">
    <location>
        <begin position="220"/>
        <end position="355"/>
    </location>
</feature>
<dbReference type="EMBL" id="CP098611">
    <property type="protein sequence ID" value="USR92639.1"/>
    <property type="molecule type" value="Genomic_DNA"/>
</dbReference>
<accession>A0ABY5ATT6</accession>
<name>A0ABY5ATT6_9CYAN</name>
<dbReference type="RefSeq" id="WP_252664787.1">
    <property type="nucleotide sequence ID" value="NZ_CP098611.1"/>
</dbReference>
<keyword evidence="3" id="KW-1185">Reference proteome</keyword>
<proteinExistence type="predicted"/>
<dbReference type="Pfam" id="PF12770">
    <property type="entry name" value="CHAT"/>
    <property type="match status" value="1"/>
</dbReference>
<organism evidence="2 3">
    <name type="scientific">Phormidium yuhuli AB48</name>
    <dbReference type="NCBI Taxonomy" id="2940671"/>
    <lineage>
        <taxon>Bacteria</taxon>
        <taxon>Bacillati</taxon>
        <taxon>Cyanobacteriota</taxon>
        <taxon>Cyanophyceae</taxon>
        <taxon>Oscillatoriophycideae</taxon>
        <taxon>Oscillatoriales</taxon>
        <taxon>Oscillatoriaceae</taxon>
        <taxon>Phormidium</taxon>
        <taxon>Phormidium yuhuli</taxon>
    </lineage>
</organism>
<dbReference type="InterPro" id="IPR011990">
    <property type="entry name" value="TPR-like_helical_dom_sf"/>
</dbReference>
<gene>
    <name evidence="2" type="ORF">NEA10_07945</name>
</gene>
<dbReference type="SUPFAM" id="SSF48452">
    <property type="entry name" value="TPR-like"/>
    <property type="match status" value="1"/>
</dbReference>
<evidence type="ECO:0000313" key="2">
    <source>
        <dbReference type="EMBL" id="USR92639.1"/>
    </source>
</evidence>
<evidence type="ECO:0000259" key="1">
    <source>
        <dbReference type="Pfam" id="PF12770"/>
    </source>
</evidence>
<dbReference type="InterPro" id="IPR024983">
    <property type="entry name" value="CHAT_dom"/>
</dbReference>
<evidence type="ECO:0000313" key="3">
    <source>
        <dbReference type="Proteomes" id="UP001056708"/>
    </source>
</evidence>
<protein>
    <recommendedName>
        <fullName evidence="1">CHAT domain-containing protein</fullName>
    </recommendedName>
</protein>
<reference evidence="2" key="1">
    <citation type="submission" date="2022-06" db="EMBL/GenBank/DDBJ databases">
        <title>Genome sequence of Phormidium yuhuli AB48 isolated from an industrial photobioreactor environment.</title>
        <authorList>
            <person name="Qiu Y."/>
            <person name="Noonan A.J.C."/>
            <person name="Dofher K."/>
            <person name="Koch M."/>
            <person name="Kieft B."/>
            <person name="Lin X."/>
            <person name="Ziels R.M."/>
            <person name="Hallam S.J."/>
        </authorList>
    </citation>
    <scope>NUCLEOTIDE SEQUENCE</scope>
    <source>
        <strain evidence="2">AB48</strain>
    </source>
</reference>